<dbReference type="Gene3D" id="1.10.10.10">
    <property type="entry name" value="Winged helix-like DNA-binding domain superfamily/Winged helix DNA-binding domain"/>
    <property type="match status" value="2"/>
</dbReference>
<comment type="similarity">
    <text evidence="5">Belongs to the ScpB family.</text>
</comment>
<comment type="subunit">
    <text evidence="5">Homodimer. Homodimerization may be required to stabilize the binding of ScpA to the Smc head domains. Component of a cohesin-like complex composed of ScpA, ScpB and the Smc homodimer, in which ScpA and ScpB bind to the head domain of Smc. The presence of the three proteins is required for the association of the complex with DNA.</text>
</comment>
<dbReference type="InterPro" id="IPR036390">
    <property type="entry name" value="WH_DNA-bd_sf"/>
</dbReference>
<evidence type="ECO:0000313" key="6">
    <source>
        <dbReference type="EMBL" id="CUP34376.1"/>
    </source>
</evidence>
<evidence type="ECO:0000256" key="3">
    <source>
        <dbReference type="ARBA" id="ARBA00022829"/>
    </source>
</evidence>
<dbReference type="PANTHER" id="PTHR34298">
    <property type="entry name" value="SEGREGATION AND CONDENSATION PROTEIN B"/>
    <property type="match status" value="1"/>
</dbReference>
<gene>
    <name evidence="5 6" type="primary">scpB</name>
    <name evidence="6" type="ORF">ERS852491_04910</name>
</gene>
<dbReference type="NCBIfam" id="TIGR00281">
    <property type="entry name" value="SMC-Scp complex subunit ScpB"/>
    <property type="match status" value="1"/>
</dbReference>
<dbReference type="InterPro" id="IPR036388">
    <property type="entry name" value="WH-like_DNA-bd_sf"/>
</dbReference>
<protein>
    <recommendedName>
        <fullName evidence="5">Segregation and condensation protein B</fullName>
    </recommendedName>
</protein>
<comment type="function">
    <text evidence="5">Participates in chromosomal partition during cell division. May act via the formation of a condensin-like complex containing Smc and ScpA that pull DNA away from mid-cell into both cell halves.</text>
</comment>
<dbReference type="STRING" id="39482.ERS852491_04910"/>
<evidence type="ECO:0000256" key="2">
    <source>
        <dbReference type="ARBA" id="ARBA00022618"/>
    </source>
</evidence>
<name>A0A174MGA7_9FIRM</name>
<dbReference type="AlphaFoldDB" id="A0A174MGA7"/>
<dbReference type="GO" id="GO:0005737">
    <property type="term" value="C:cytoplasm"/>
    <property type="evidence" value="ECO:0007669"/>
    <property type="project" value="UniProtKB-SubCell"/>
</dbReference>
<dbReference type="GO" id="GO:0051301">
    <property type="term" value="P:cell division"/>
    <property type="evidence" value="ECO:0007669"/>
    <property type="project" value="UniProtKB-KW"/>
</dbReference>
<dbReference type="EMBL" id="CYZU01000086">
    <property type="protein sequence ID" value="CUP34376.1"/>
    <property type="molecule type" value="Genomic_DNA"/>
</dbReference>
<reference evidence="6 7" key="1">
    <citation type="submission" date="2015-09" db="EMBL/GenBank/DDBJ databases">
        <authorList>
            <consortium name="Pathogen Informatics"/>
        </authorList>
    </citation>
    <scope>NUCLEOTIDE SEQUENCE [LARGE SCALE GENOMIC DNA]</scope>
    <source>
        <strain evidence="6 7">2789STDY5834876</strain>
    </source>
</reference>
<dbReference type="SUPFAM" id="SSF46785">
    <property type="entry name" value="Winged helix' DNA-binding domain"/>
    <property type="match status" value="2"/>
</dbReference>
<dbReference type="PIRSF" id="PIRSF019345">
    <property type="entry name" value="ScpB"/>
    <property type="match status" value="1"/>
</dbReference>
<dbReference type="GO" id="GO:0051304">
    <property type="term" value="P:chromosome separation"/>
    <property type="evidence" value="ECO:0007669"/>
    <property type="project" value="InterPro"/>
</dbReference>
<evidence type="ECO:0000256" key="4">
    <source>
        <dbReference type="ARBA" id="ARBA00023306"/>
    </source>
</evidence>
<dbReference type="Pfam" id="PF04079">
    <property type="entry name" value="SMC_ScpB"/>
    <property type="match status" value="1"/>
</dbReference>
<proteinExistence type="inferred from homology"/>
<sequence>MKGMEEDMEIEKLQGIIEAILFTMGESVELGKIAAVIEHDENTTRKIIHNMMDRYEEDNRGIRIIELEDSFQMCTKKETYEYLIRIAKQPKRYVLTEVLLETLSIVAYKQPVTKLEIEKIRGVKSDHAVNKLVEYGLVEEVGRMDAPGRPLLFGTTEEFLRRFSVQSLDELPTINPEQVEHFKEEAEDEAQLKLDI</sequence>
<evidence type="ECO:0000313" key="7">
    <source>
        <dbReference type="Proteomes" id="UP000095544"/>
    </source>
</evidence>
<evidence type="ECO:0000256" key="1">
    <source>
        <dbReference type="ARBA" id="ARBA00022490"/>
    </source>
</evidence>
<dbReference type="HAMAP" id="MF_01804">
    <property type="entry name" value="ScpB"/>
    <property type="match status" value="1"/>
</dbReference>
<dbReference type="GO" id="GO:0006260">
    <property type="term" value="P:DNA replication"/>
    <property type="evidence" value="ECO:0007669"/>
    <property type="project" value="UniProtKB-UniRule"/>
</dbReference>
<keyword evidence="4 5" id="KW-0131">Cell cycle</keyword>
<dbReference type="Proteomes" id="UP000095544">
    <property type="component" value="Unassembled WGS sequence"/>
</dbReference>
<keyword evidence="1 5" id="KW-0963">Cytoplasm</keyword>
<comment type="subcellular location">
    <subcellularLocation>
        <location evidence="5">Cytoplasm</location>
    </subcellularLocation>
    <text evidence="5">Associated with two foci at the outer edges of the nucleoid region in young cells, and at four foci within both cell halves in older cells.</text>
</comment>
<accession>A0A174MGA7</accession>
<keyword evidence="3 5" id="KW-0159">Chromosome partition</keyword>
<dbReference type="InterPro" id="IPR005234">
    <property type="entry name" value="ScpB_csome_segregation"/>
</dbReference>
<dbReference type="PANTHER" id="PTHR34298:SF2">
    <property type="entry name" value="SEGREGATION AND CONDENSATION PROTEIN B"/>
    <property type="match status" value="1"/>
</dbReference>
<organism evidence="6 7">
    <name type="scientific">Faecalicatena contorta</name>
    <dbReference type="NCBI Taxonomy" id="39482"/>
    <lineage>
        <taxon>Bacteria</taxon>
        <taxon>Bacillati</taxon>
        <taxon>Bacillota</taxon>
        <taxon>Clostridia</taxon>
        <taxon>Lachnospirales</taxon>
        <taxon>Lachnospiraceae</taxon>
        <taxon>Faecalicatena</taxon>
    </lineage>
</organism>
<keyword evidence="2 5" id="KW-0132">Cell division</keyword>
<evidence type="ECO:0000256" key="5">
    <source>
        <dbReference type="HAMAP-Rule" id="MF_01804"/>
    </source>
</evidence>